<dbReference type="Gene3D" id="1.10.8.50">
    <property type="match status" value="1"/>
</dbReference>
<organism evidence="2 3">
    <name type="scientific">Tsukamurella soli</name>
    <dbReference type="NCBI Taxonomy" id="644556"/>
    <lineage>
        <taxon>Bacteria</taxon>
        <taxon>Bacillati</taxon>
        <taxon>Actinomycetota</taxon>
        <taxon>Actinomycetes</taxon>
        <taxon>Mycobacteriales</taxon>
        <taxon>Tsukamurellaceae</taxon>
        <taxon>Tsukamurella</taxon>
    </lineage>
</organism>
<protein>
    <submittedName>
        <fullName evidence="2">Integration host factor, actinobacterial type</fullName>
    </submittedName>
</protein>
<dbReference type="InterPro" id="IPR010979">
    <property type="entry name" value="Ribosomal_uS13-like_H2TH"/>
</dbReference>
<reference evidence="3" key="1">
    <citation type="journal article" date="2019" name="Int. J. Syst. Evol. Microbiol.">
        <title>The Global Catalogue of Microorganisms (GCM) 10K type strain sequencing project: providing services to taxonomists for standard genome sequencing and annotation.</title>
        <authorList>
            <consortium name="The Broad Institute Genomics Platform"/>
            <consortium name="The Broad Institute Genome Sequencing Center for Infectious Disease"/>
            <person name="Wu L."/>
            <person name="Ma J."/>
        </authorList>
    </citation>
    <scope>NUCLEOTIDE SEQUENCE [LARGE SCALE GENOMIC DNA]</scope>
    <source>
        <strain evidence="3">JCM 17688</strain>
    </source>
</reference>
<accession>A0ABP8KI53</accession>
<dbReference type="EMBL" id="BAABFR010000165">
    <property type="protein sequence ID" value="GAA4406831.1"/>
    <property type="molecule type" value="Genomic_DNA"/>
</dbReference>
<evidence type="ECO:0000313" key="3">
    <source>
        <dbReference type="Proteomes" id="UP001500635"/>
    </source>
</evidence>
<dbReference type="SUPFAM" id="SSF46946">
    <property type="entry name" value="S13-like H2TH domain"/>
    <property type="match status" value="1"/>
</dbReference>
<name>A0ABP8KI53_9ACTN</name>
<dbReference type="InterPro" id="IPR047806">
    <property type="entry name" value="IHF_actinobact"/>
</dbReference>
<feature type="domain" description="Integration host factor-like helix-two turn-helix" evidence="1">
    <location>
        <begin position="34"/>
        <end position="103"/>
    </location>
</feature>
<sequence>MPGPVPARTAEQRAAAQARAVAVRAARAQLKAGLKNGSTSLAAVLDRTDDPVVGKMKVTALLEALPRVGKTTAADLMFDLQIAPSRRVGGLGSRQRADLLQRFPA</sequence>
<gene>
    <name evidence="2" type="primary">mihF_2</name>
    <name evidence="2" type="ORF">GCM10023147_50630</name>
</gene>
<dbReference type="RefSeq" id="WP_345001571.1">
    <property type="nucleotide sequence ID" value="NZ_BAABFR010000165.1"/>
</dbReference>
<proteinExistence type="predicted"/>
<dbReference type="Proteomes" id="UP001500635">
    <property type="component" value="Unassembled WGS sequence"/>
</dbReference>
<keyword evidence="3" id="KW-1185">Reference proteome</keyword>
<dbReference type="NCBIfam" id="NF041260">
    <property type="entry name" value="actino_IHF"/>
    <property type="match status" value="1"/>
</dbReference>
<evidence type="ECO:0000259" key="1">
    <source>
        <dbReference type="Pfam" id="PF22525"/>
    </source>
</evidence>
<evidence type="ECO:0000313" key="2">
    <source>
        <dbReference type="EMBL" id="GAA4406831.1"/>
    </source>
</evidence>
<comment type="caution">
    <text evidence="2">The sequence shown here is derived from an EMBL/GenBank/DDBJ whole genome shotgun (WGS) entry which is preliminary data.</text>
</comment>
<dbReference type="InterPro" id="IPR055201">
    <property type="entry name" value="IHF-like_H2TH"/>
</dbReference>
<dbReference type="Pfam" id="PF22525">
    <property type="entry name" value="H2TH_5"/>
    <property type="match status" value="1"/>
</dbReference>